<dbReference type="PROSITE" id="PS51186">
    <property type="entry name" value="GNAT"/>
    <property type="match status" value="1"/>
</dbReference>
<dbReference type="CDD" id="cd04301">
    <property type="entry name" value="NAT_SF"/>
    <property type="match status" value="1"/>
</dbReference>
<dbReference type="Gene3D" id="3.40.630.30">
    <property type="match status" value="1"/>
</dbReference>
<dbReference type="InterPro" id="IPR016181">
    <property type="entry name" value="Acyl_CoA_acyltransferase"/>
</dbReference>
<organism evidence="2 3">
    <name type="scientific">Shewanella sedimentimangrovi</name>
    <dbReference type="NCBI Taxonomy" id="2814293"/>
    <lineage>
        <taxon>Bacteria</taxon>
        <taxon>Pseudomonadati</taxon>
        <taxon>Pseudomonadota</taxon>
        <taxon>Gammaproteobacteria</taxon>
        <taxon>Alteromonadales</taxon>
        <taxon>Shewanellaceae</taxon>
        <taxon>Shewanella</taxon>
    </lineage>
</organism>
<dbReference type="SUPFAM" id="SSF55729">
    <property type="entry name" value="Acyl-CoA N-acyltransferases (Nat)"/>
    <property type="match status" value="1"/>
</dbReference>
<dbReference type="EMBL" id="CP071502">
    <property type="protein sequence ID" value="QSX36153.1"/>
    <property type="molecule type" value="Genomic_DNA"/>
</dbReference>
<evidence type="ECO:0000259" key="1">
    <source>
        <dbReference type="PROSITE" id="PS51186"/>
    </source>
</evidence>
<accession>A0ABX7QXC6</accession>
<dbReference type="RefSeq" id="WP_207379572.1">
    <property type="nucleotide sequence ID" value="NZ_CP071502.1"/>
</dbReference>
<feature type="domain" description="N-acetyltransferase" evidence="1">
    <location>
        <begin position="3"/>
        <end position="159"/>
    </location>
</feature>
<dbReference type="PANTHER" id="PTHR43451">
    <property type="entry name" value="ACETYLTRANSFERASE (GNAT) FAMILY PROTEIN"/>
    <property type="match status" value="1"/>
</dbReference>
<dbReference type="PANTHER" id="PTHR43451:SF1">
    <property type="entry name" value="ACETYLTRANSFERASE"/>
    <property type="match status" value="1"/>
</dbReference>
<evidence type="ECO:0000313" key="2">
    <source>
        <dbReference type="EMBL" id="QSX36153.1"/>
    </source>
</evidence>
<dbReference type="InterPro" id="IPR000182">
    <property type="entry name" value="GNAT_dom"/>
</dbReference>
<protein>
    <submittedName>
        <fullName evidence="2">GNAT family N-acetyltransferase</fullName>
    </submittedName>
</protein>
<proteinExistence type="predicted"/>
<keyword evidence="3" id="KW-1185">Reference proteome</keyword>
<reference evidence="2 3" key="1">
    <citation type="submission" date="2021-03" db="EMBL/GenBank/DDBJ databases">
        <title>Novel species identification of genus Shewanella.</title>
        <authorList>
            <person name="Liu G."/>
            <person name="Zhang Q."/>
        </authorList>
    </citation>
    <scope>NUCLEOTIDE SEQUENCE [LARGE SCALE GENOMIC DNA]</scope>
    <source>
        <strain evidence="2 3">FJAT-52962</strain>
    </source>
</reference>
<evidence type="ECO:0000313" key="3">
    <source>
        <dbReference type="Proteomes" id="UP000663207"/>
    </source>
</evidence>
<dbReference type="Proteomes" id="UP000663207">
    <property type="component" value="Chromosome"/>
</dbReference>
<dbReference type="Pfam" id="PF13673">
    <property type="entry name" value="Acetyltransf_10"/>
    <property type="match status" value="1"/>
</dbReference>
<dbReference type="InterPro" id="IPR052564">
    <property type="entry name" value="N-acetyltrans/Recomb-assoc"/>
</dbReference>
<gene>
    <name evidence="2" type="ORF">JYB85_12505</name>
</gene>
<name>A0ABX7QXC6_9GAMM</name>
<sequence length="159" mass="17883">MTIKVIEADEEHLGQIAELFHAAVHGAGEHYSEAERQAWSPELRSLEQWQTRLAPTKVWVALEDEAVLGFINLLPREQGEAEIDCLFTHPNAARRGIASSLYRSLEAEAWEAGFKSLRVEASFYAKPFFEKQGFKVLSRNEHPRGGETLVNFSMTLALG</sequence>